<dbReference type="PATRIC" id="fig|1192560.4.peg.523"/>
<evidence type="ECO:0000256" key="4">
    <source>
        <dbReference type="ARBA" id="ARBA00023172"/>
    </source>
</evidence>
<dbReference type="PANTHER" id="PTHR33293:SF1">
    <property type="entry name" value="INSERTION ELEMENT IS1 1 PROTEIN INSB-RELATED"/>
    <property type="match status" value="1"/>
</dbReference>
<dbReference type="GO" id="GO:0004803">
    <property type="term" value="F:transposase activity"/>
    <property type="evidence" value="ECO:0007669"/>
    <property type="project" value="InterPro"/>
</dbReference>
<evidence type="ECO:0000256" key="3">
    <source>
        <dbReference type="ARBA" id="ARBA00022578"/>
    </source>
</evidence>
<evidence type="ECO:0000313" key="6">
    <source>
        <dbReference type="Proteomes" id="UP000018534"/>
    </source>
</evidence>
<dbReference type="InterPro" id="IPR051354">
    <property type="entry name" value="Transposase_27_IS1"/>
</dbReference>
<dbReference type="GO" id="GO:0003677">
    <property type="term" value="F:DNA binding"/>
    <property type="evidence" value="ECO:0007669"/>
    <property type="project" value="InterPro"/>
</dbReference>
<dbReference type="EMBL" id="AZGR01000012">
    <property type="protein sequence ID" value="ETA89441.1"/>
    <property type="molecule type" value="Genomic_DNA"/>
</dbReference>
<comment type="caution">
    <text evidence="5">The sequence shown here is derived from an EMBL/GenBank/DDBJ whole genome shotgun (WGS) entry which is preliminary data.</text>
</comment>
<accession>V7IVW2</accession>
<proteinExistence type="inferred from homology"/>
<dbReference type="GO" id="GO:0006313">
    <property type="term" value="P:DNA transposition"/>
    <property type="evidence" value="ECO:0007669"/>
    <property type="project" value="InterPro"/>
</dbReference>
<comment type="similarity">
    <text evidence="2">Belongs to the transposase 27 family.</text>
</comment>
<dbReference type="AlphaFoldDB" id="V7IVW2"/>
<dbReference type="Pfam" id="PF03400">
    <property type="entry name" value="DDE_Tnp_IS1"/>
    <property type="match status" value="1"/>
</dbReference>
<name>V7IVW2_SALET</name>
<dbReference type="PANTHER" id="PTHR33293">
    <property type="entry name" value="INSERTION ELEMENT IS1 1 PROTEIN INSB-RELATED"/>
    <property type="match status" value="1"/>
</dbReference>
<keyword evidence="4" id="KW-0233">DNA recombination</keyword>
<gene>
    <name evidence="5" type="ORF">A628_00580</name>
</gene>
<dbReference type="NCBIfam" id="NF033558">
    <property type="entry name" value="transpos_IS1"/>
    <property type="match status" value="1"/>
</dbReference>
<dbReference type="InterPro" id="IPR005063">
    <property type="entry name" value="Transposase_27"/>
</dbReference>
<dbReference type="Proteomes" id="UP000018534">
    <property type="component" value="Unassembled WGS sequence"/>
</dbReference>
<comment type="function">
    <text evidence="1">Absolutely required for transposition of IS1.</text>
</comment>
<organism evidence="5 6">
    <name type="scientific">Salmonella enterica subsp. enterica serovar Cubana str. 76814</name>
    <dbReference type="NCBI Taxonomy" id="1192560"/>
    <lineage>
        <taxon>Bacteria</taxon>
        <taxon>Pseudomonadati</taxon>
        <taxon>Pseudomonadota</taxon>
        <taxon>Gammaproteobacteria</taxon>
        <taxon>Enterobacterales</taxon>
        <taxon>Enterobacteriaceae</taxon>
        <taxon>Salmonella</taxon>
    </lineage>
</organism>
<sequence>MPGNRPHYGRWPQHDFPPFKKLRPQSVTSRIQPGSDVIVCAEMDEQWGYVGAKSRQRWLFYAYDRLRKTVVAHVFGERTMATLGRLMSLLSPFDVVIWMTDGWPLYESRLKGKLHVISKRYTQRIERHNLNLRQHLARLGRKSLSFSKSVELHDKVIGHYGRCEQVPDMRSSYSSGAHPRGTS</sequence>
<keyword evidence="3" id="KW-0815">Transposition</keyword>
<evidence type="ECO:0000256" key="1">
    <source>
        <dbReference type="ARBA" id="ARBA00004091"/>
    </source>
</evidence>
<reference evidence="5 6" key="1">
    <citation type="journal article" date="2014" name="Genome Announc.">
        <title>Whole-Genome Sequencing of Salmonella enterica subsp. enterica Serovar Cubana Strains Isolated from Agricultural Sources.</title>
        <authorList>
            <person name="Benahmed F.H."/>
            <person name="Gopinath G.R."/>
            <person name="Wang H."/>
            <person name="Jean-Gilles Beaubrun J."/>
            <person name="Grim C."/>
            <person name="Cheng C.M."/>
            <person name="McClelland M."/>
            <person name="Ayers S."/>
            <person name="Abbott J."/>
            <person name="Desai P."/>
            <person name="Frye J.G."/>
            <person name="Weinstock G."/>
            <person name="Hammack T.S."/>
            <person name="Hanes D.E."/>
            <person name="Rasmussen M.A."/>
            <person name="Davidson M.K."/>
        </authorList>
    </citation>
    <scope>NUCLEOTIDE SEQUENCE [LARGE SCALE GENOMIC DNA]</scope>
    <source>
        <strain evidence="5">76814</strain>
    </source>
</reference>
<protein>
    <submittedName>
        <fullName evidence="5">IS1 transposase</fullName>
    </submittedName>
</protein>
<dbReference type="HOGENOM" id="CLU_076276_2_0_6"/>
<evidence type="ECO:0000256" key="2">
    <source>
        <dbReference type="ARBA" id="ARBA00008841"/>
    </source>
</evidence>
<evidence type="ECO:0000313" key="5">
    <source>
        <dbReference type="EMBL" id="ETA89441.1"/>
    </source>
</evidence>